<evidence type="ECO:0000256" key="2">
    <source>
        <dbReference type="ARBA" id="ARBA00023125"/>
    </source>
</evidence>
<dbReference type="Gene3D" id="3.40.50.300">
    <property type="entry name" value="P-loop containing nucleotide triphosphate hydrolases"/>
    <property type="match status" value="1"/>
</dbReference>
<keyword evidence="3" id="KW-0413">Isomerase</keyword>
<dbReference type="Pfam" id="PF00270">
    <property type="entry name" value="DEAD"/>
    <property type="match status" value="1"/>
</dbReference>
<dbReference type="AlphaFoldDB" id="X1A246"/>
<comment type="caution">
    <text evidence="7">The sequence shown here is derived from an EMBL/GenBank/DDBJ whole genome shotgun (WGS) entry which is preliminary data.</text>
</comment>
<dbReference type="GO" id="GO:0009378">
    <property type="term" value="F:four-way junction helicase activity"/>
    <property type="evidence" value="ECO:0007669"/>
    <property type="project" value="TreeGrafter"/>
</dbReference>
<dbReference type="InterPro" id="IPR011545">
    <property type="entry name" value="DEAD/DEAH_box_helicase_dom"/>
</dbReference>
<feature type="non-terminal residue" evidence="7">
    <location>
        <position position="88"/>
    </location>
</feature>
<dbReference type="InterPro" id="IPR014001">
    <property type="entry name" value="Helicase_ATP-bd"/>
</dbReference>
<evidence type="ECO:0000313" key="7">
    <source>
        <dbReference type="EMBL" id="GAG66853.1"/>
    </source>
</evidence>
<dbReference type="EMBL" id="BART01009341">
    <property type="protein sequence ID" value="GAG66853.1"/>
    <property type="molecule type" value="Genomic_DNA"/>
</dbReference>
<comment type="similarity">
    <text evidence="1">Belongs to the helicase family. RecQ subfamily.</text>
</comment>
<dbReference type="GO" id="GO:0006310">
    <property type="term" value="P:DNA recombination"/>
    <property type="evidence" value="ECO:0007669"/>
    <property type="project" value="TreeGrafter"/>
</dbReference>
<dbReference type="GO" id="GO:0005524">
    <property type="term" value="F:ATP binding"/>
    <property type="evidence" value="ECO:0007669"/>
    <property type="project" value="InterPro"/>
</dbReference>
<dbReference type="SUPFAM" id="SSF52540">
    <property type="entry name" value="P-loop containing nucleoside triphosphate hydrolases"/>
    <property type="match status" value="1"/>
</dbReference>
<evidence type="ECO:0000256" key="3">
    <source>
        <dbReference type="ARBA" id="ARBA00023235"/>
    </source>
</evidence>
<evidence type="ECO:0000256" key="1">
    <source>
        <dbReference type="ARBA" id="ARBA00005446"/>
    </source>
</evidence>
<feature type="domain" description="Helicase ATP-binding" evidence="6">
    <location>
        <begin position="25"/>
        <end position="88"/>
    </location>
</feature>
<dbReference type="PANTHER" id="PTHR13710">
    <property type="entry name" value="DNA HELICASE RECQ FAMILY MEMBER"/>
    <property type="match status" value="1"/>
</dbReference>
<dbReference type="EC" id="5.6.2.4" evidence="5"/>
<dbReference type="GO" id="GO:0043138">
    <property type="term" value="F:3'-5' DNA helicase activity"/>
    <property type="evidence" value="ECO:0007669"/>
    <property type="project" value="UniProtKB-EC"/>
</dbReference>
<keyword evidence="2" id="KW-0238">DNA-binding</keyword>
<protein>
    <recommendedName>
        <fullName evidence="5">DNA 3'-5' helicase</fullName>
        <ecNumber evidence="5">5.6.2.4</ecNumber>
    </recommendedName>
</protein>
<dbReference type="GO" id="GO:0030894">
    <property type="term" value="C:replisome"/>
    <property type="evidence" value="ECO:0007669"/>
    <property type="project" value="TreeGrafter"/>
</dbReference>
<dbReference type="GO" id="GO:0006281">
    <property type="term" value="P:DNA repair"/>
    <property type="evidence" value="ECO:0007669"/>
    <property type="project" value="TreeGrafter"/>
</dbReference>
<dbReference type="PANTHER" id="PTHR13710:SF105">
    <property type="entry name" value="ATP-DEPENDENT DNA HELICASE Q1"/>
    <property type="match status" value="1"/>
</dbReference>
<evidence type="ECO:0000259" key="6">
    <source>
        <dbReference type="PROSITE" id="PS51192"/>
    </source>
</evidence>
<reference evidence="7" key="1">
    <citation type="journal article" date="2014" name="Front. Microbiol.">
        <title>High frequency of phylogenetically diverse reductive dehalogenase-homologous genes in deep subseafloor sedimentary metagenomes.</title>
        <authorList>
            <person name="Kawai M."/>
            <person name="Futagami T."/>
            <person name="Toyoda A."/>
            <person name="Takaki Y."/>
            <person name="Nishi S."/>
            <person name="Hori S."/>
            <person name="Arai W."/>
            <person name="Tsubouchi T."/>
            <person name="Morono Y."/>
            <person name="Uchiyama I."/>
            <person name="Ito T."/>
            <person name="Fujiyama A."/>
            <person name="Inagaki F."/>
            <person name="Takami H."/>
        </authorList>
    </citation>
    <scope>NUCLEOTIDE SEQUENCE</scope>
    <source>
        <strain evidence="7">Expedition CK06-06</strain>
    </source>
</reference>
<dbReference type="PROSITE" id="PS51192">
    <property type="entry name" value="HELICASE_ATP_BIND_1"/>
    <property type="match status" value="1"/>
</dbReference>
<evidence type="ECO:0000256" key="4">
    <source>
        <dbReference type="ARBA" id="ARBA00034617"/>
    </source>
</evidence>
<sequence>MDRLQQSLQNLFGFEFFRPGQREVIELILNNRHTLAVLPTGLGKSLCFQLTAQLKPGITLIISPLIALMQDQVDSLEHHGIKNATCIS</sequence>
<dbReference type="InterPro" id="IPR027417">
    <property type="entry name" value="P-loop_NTPase"/>
</dbReference>
<dbReference type="GO" id="GO:0005737">
    <property type="term" value="C:cytoplasm"/>
    <property type="evidence" value="ECO:0007669"/>
    <property type="project" value="TreeGrafter"/>
</dbReference>
<dbReference type="GO" id="GO:0003677">
    <property type="term" value="F:DNA binding"/>
    <property type="evidence" value="ECO:0007669"/>
    <property type="project" value="UniProtKB-KW"/>
</dbReference>
<evidence type="ECO:0000256" key="5">
    <source>
        <dbReference type="ARBA" id="ARBA00034808"/>
    </source>
</evidence>
<accession>X1A246</accession>
<comment type="catalytic activity">
    <reaction evidence="4">
        <text>Couples ATP hydrolysis with the unwinding of duplex DNA by translocating in the 3'-5' direction.</text>
        <dbReference type="EC" id="5.6.2.4"/>
    </reaction>
</comment>
<organism evidence="7">
    <name type="scientific">marine sediment metagenome</name>
    <dbReference type="NCBI Taxonomy" id="412755"/>
    <lineage>
        <taxon>unclassified sequences</taxon>
        <taxon>metagenomes</taxon>
        <taxon>ecological metagenomes</taxon>
    </lineage>
</organism>
<name>X1A246_9ZZZZ</name>
<dbReference type="GO" id="GO:0043590">
    <property type="term" value="C:bacterial nucleoid"/>
    <property type="evidence" value="ECO:0007669"/>
    <property type="project" value="TreeGrafter"/>
</dbReference>
<proteinExistence type="inferred from homology"/>
<gene>
    <name evidence="7" type="ORF">S01H4_20727</name>
</gene>